<dbReference type="EMBL" id="RAWE01000155">
    <property type="protein sequence ID" value="RKG98028.1"/>
    <property type="molecule type" value="Genomic_DNA"/>
</dbReference>
<evidence type="ECO:0000313" key="3">
    <source>
        <dbReference type="EMBL" id="RKG98028.1"/>
    </source>
</evidence>
<organism evidence="3 4">
    <name type="scientific">Corallococcus carmarthensis</name>
    <dbReference type="NCBI Taxonomy" id="2316728"/>
    <lineage>
        <taxon>Bacteria</taxon>
        <taxon>Pseudomonadati</taxon>
        <taxon>Myxococcota</taxon>
        <taxon>Myxococcia</taxon>
        <taxon>Myxococcales</taxon>
        <taxon>Cystobacterineae</taxon>
        <taxon>Myxococcaceae</taxon>
        <taxon>Corallococcus</taxon>
    </lineage>
</organism>
<evidence type="ECO:0000313" key="4">
    <source>
        <dbReference type="Proteomes" id="UP000268313"/>
    </source>
</evidence>
<dbReference type="SUPFAM" id="SSF53335">
    <property type="entry name" value="S-adenosyl-L-methionine-dependent methyltransferases"/>
    <property type="match status" value="1"/>
</dbReference>
<gene>
    <name evidence="3" type="ORF">D7X32_30865</name>
</gene>
<comment type="caution">
    <text evidence="3">The sequence shown here is derived from an EMBL/GenBank/DDBJ whole genome shotgun (WGS) entry which is preliminary data.</text>
</comment>
<dbReference type="PANTHER" id="PTHR43861:SF3">
    <property type="entry name" value="PUTATIVE (AFU_ORTHOLOGUE AFUA_2G14390)-RELATED"/>
    <property type="match status" value="1"/>
</dbReference>
<accession>A0A3A8JSY2</accession>
<sequence length="219" mass="23590">MSGLMAQALELYAHLPPSERFHVHARASSAPLLAVASRLPSGTVADIGCGHGLLSAVMALAVPERRVLGVDLDERKVHWAKQALSGLPNVTLDVGSVEDLARTQPHALDAVVVCDVLYLLPDAKWSGFLQSVRGLLKPGGRFLLKEVEGDHSWKHAKALAQEWVMVSLLGRTKASGGMVLKPRVDGVRLLRDAGFEVREVVGLGEGYTTPHLLYDAEAR</sequence>
<keyword evidence="4" id="KW-1185">Reference proteome</keyword>
<keyword evidence="3" id="KW-0489">Methyltransferase</keyword>
<protein>
    <submittedName>
        <fullName evidence="3">Class I SAM-dependent methyltransferase</fullName>
    </submittedName>
</protein>
<feature type="domain" description="Methyltransferase" evidence="2">
    <location>
        <begin position="44"/>
        <end position="140"/>
    </location>
</feature>
<dbReference type="OrthoDB" id="9813311at2"/>
<keyword evidence="1 3" id="KW-0808">Transferase</keyword>
<dbReference type="InterPro" id="IPR029063">
    <property type="entry name" value="SAM-dependent_MTases_sf"/>
</dbReference>
<dbReference type="GO" id="GO:0008168">
    <property type="term" value="F:methyltransferase activity"/>
    <property type="evidence" value="ECO:0007669"/>
    <property type="project" value="UniProtKB-KW"/>
</dbReference>
<reference evidence="4" key="1">
    <citation type="submission" date="2018-09" db="EMBL/GenBank/DDBJ databases">
        <authorList>
            <person name="Livingstone P.G."/>
            <person name="Whitworth D.E."/>
        </authorList>
    </citation>
    <scope>NUCLEOTIDE SEQUENCE [LARGE SCALE GENOMIC DNA]</scope>
    <source>
        <strain evidence="4">CA043D</strain>
    </source>
</reference>
<dbReference type="RefSeq" id="WP_120606151.1">
    <property type="nucleotide sequence ID" value="NZ_RAWE01000155.1"/>
</dbReference>
<dbReference type="GO" id="GO:0032259">
    <property type="term" value="P:methylation"/>
    <property type="evidence" value="ECO:0007669"/>
    <property type="project" value="UniProtKB-KW"/>
</dbReference>
<dbReference type="Proteomes" id="UP000268313">
    <property type="component" value="Unassembled WGS sequence"/>
</dbReference>
<name>A0A3A8JSY2_9BACT</name>
<evidence type="ECO:0000259" key="2">
    <source>
        <dbReference type="Pfam" id="PF13649"/>
    </source>
</evidence>
<dbReference type="PANTHER" id="PTHR43861">
    <property type="entry name" value="TRANS-ACONITATE 2-METHYLTRANSFERASE-RELATED"/>
    <property type="match status" value="1"/>
</dbReference>
<dbReference type="CDD" id="cd02440">
    <property type="entry name" value="AdoMet_MTases"/>
    <property type="match status" value="1"/>
</dbReference>
<dbReference type="InterPro" id="IPR041698">
    <property type="entry name" value="Methyltransf_25"/>
</dbReference>
<evidence type="ECO:0000256" key="1">
    <source>
        <dbReference type="ARBA" id="ARBA00022679"/>
    </source>
</evidence>
<proteinExistence type="predicted"/>
<dbReference type="AlphaFoldDB" id="A0A3A8JSY2"/>
<dbReference type="Pfam" id="PF13649">
    <property type="entry name" value="Methyltransf_25"/>
    <property type="match status" value="1"/>
</dbReference>
<dbReference type="Gene3D" id="3.40.50.150">
    <property type="entry name" value="Vaccinia Virus protein VP39"/>
    <property type="match status" value="1"/>
</dbReference>